<sequence length="178" mass="19866">MEGNQANTPIDPATKKAFEQISKREKAVEKREAKLSVGEAEAKRIAQAKIETKGKNFAVIRISGAGGKGELNYVHVGADDGKGGHRQLTIMKNEYVPLEKRFVDSLKHATVPIMEPDDGTGDQLRRRKIVSRAPRFPFELVAWITKAAYSKMRKHVLPQYQGGKGLSLTEELVYEMMD</sequence>
<accession>A0A0F9T1B5</accession>
<protein>
    <submittedName>
        <fullName evidence="1">Uncharacterized protein</fullName>
    </submittedName>
</protein>
<evidence type="ECO:0000313" key="1">
    <source>
        <dbReference type="EMBL" id="KKN75075.1"/>
    </source>
</evidence>
<reference evidence="1" key="1">
    <citation type="journal article" date="2015" name="Nature">
        <title>Complex archaea that bridge the gap between prokaryotes and eukaryotes.</title>
        <authorList>
            <person name="Spang A."/>
            <person name="Saw J.H."/>
            <person name="Jorgensen S.L."/>
            <person name="Zaremba-Niedzwiedzka K."/>
            <person name="Martijn J."/>
            <person name="Lind A.E."/>
            <person name="van Eijk R."/>
            <person name="Schleper C."/>
            <person name="Guy L."/>
            <person name="Ettema T.J."/>
        </authorList>
    </citation>
    <scope>NUCLEOTIDE SEQUENCE</scope>
</reference>
<gene>
    <name evidence="1" type="ORF">LCGC14_0384490</name>
</gene>
<comment type="caution">
    <text evidence="1">The sequence shown here is derived from an EMBL/GenBank/DDBJ whole genome shotgun (WGS) entry which is preliminary data.</text>
</comment>
<dbReference type="EMBL" id="LAZR01000316">
    <property type="protein sequence ID" value="KKN75075.1"/>
    <property type="molecule type" value="Genomic_DNA"/>
</dbReference>
<proteinExistence type="predicted"/>
<dbReference type="AlphaFoldDB" id="A0A0F9T1B5"/>
<organism evidence="1">
    <name type="scientific">marine sediment metagenome</name>
    <dbReference type="NCBI Taxonomy" id="412755"/>
    <lineage>
        <taxon>unclassified sequences</taxon>
        <taxon>metagenomes</taxon>
        <taxon>ecological metagenomes</taxon>
    </lineage>
</organism>
<name>A0A0F9T1B5_9ZZZZ</name>